<evidence type="ECO:0000256" key="3">
    <source>
        <dbReference type="ARBA" id="ARBA00023315"/>
    </source>
</evidence>
<keyword evidence="3" id="KW-0012">Acyltransferase</keyword>
<dbReference type="InterPro" id="IPR023213">
    <property type="entry name" value="CAT-like_dom_sf"/>
</dbReference>
<protein>
    <submittedName>
        <fullName evidence="4">Transferase</fullName>
    </submittedName>
</protein>
<comment type="similarity">
    <text evidence="1">Belongs to the plant acyltransferase family.</text>
</comment>
<dbReference type="Proteomes" id="UP000237105">
    <property type="component" value="Unassembled WGS sequence"/>
</dbReference>
<dbReference type="PANTHER" id="PTHR31623:SF122">
    <property type="entry name" value="HXXXD-TYPE ACYL-TRANSFERASE FAMILY PROTEIN"/>
    <property type="match status" value="1"/>
</dbReference>
<accession>A0A2P5C9M0</accession>
<dbReference type="EMBL" id="JXTB01000156">
    <property type="protein sequence ID" value="PON57762.1"/>
    <property type="molecule type" value="Genomic_DNA"/>
</dbReference>
<reference evidence="5" key="1">
    <citation type="submission" date="2016-06" db="EMBL/GenBank/DDBJ databases">
        <title>Parallel loss of symbiosis genes in relatives of nitrogen-fixing non-legume Parasponia.</title>
        <authorList>
            <person name="Van Velzen R."/>
            <person name="Holmer R."/>
            <person name="Bu F."/>
            <person name="Rutten L."/>
            <person name="Van Zeijl A."/>
            <person name="Liu W."/>
            <person name="Santuari L."/>
            <person name="Cao Q."/>
            <person name="Sharma T."/>
            <person name="Shen D."/>
            <person name="Roswanjaya Y."/>
            <person name="Wardhani T."/>
            <person name="Kalhor M.S."/>
            <person name="Jansen J."/>
            <person name="Van den Hoogen J."/>
            <person name="Gungor B."/>
            <person name="Hartog M."/>
            <person name="Hontelez J."/>
            <person name="Verver J."/>
            <person name="Yang W.-C."/>
            <person name="Schijlen E."/>
            <person name="Repin R."/>
            <person name="Schilthuizen M."/>
            <person name="Schranz E."/>
            <person name="Heidstra R."/>
            <person name="Miyata K."/>
            <person name="Fedorova E."/>
            <person name="Kohlen W."/>
            <person name="Bisseling T."/>
            <person name="Smit S."/>
            <person name="Geurts R."/>
        </authorList>
    </citation>
    <scope>NUCLEOTIDE SEQUENCE [LARGE SCALE GENOMIC DNA]</scope>
    <source>
        <strain evidence="5">cv. WU1-14</strain>
    </source>
</reference>
<comment type="caution">
    <text evidence="4">The sequence shown here is derived from an EMBL/GenBank/DDBJ whole genome shotgun (WGS) entry which is preliminary data.</text>
</comment>
<dbReference type="GO" id="GO:0016746">
    <property type="term" value="F:acyltransferase activity"/>
    <property type="evidence" value="ECO:0007669"/>
    <property type="project" value="UniProtKB-KW"/>
</dbReference>
<keyword evidence="5" id="KW-1185">Reference proteome</keyword>
<sequence length="442" mass="48692">MAEGTTMVEIIGKEIIKPSSPTPPHLESYKLSFLDQLCPAIYTSIVLFYPKNDDAKSDQISHHLKKSLSEALTRFYPLVGRIINGTTIDCKGNGVPFVEAKFNGFLSTLLDQPDSQVLKQLVPAKNESPEAGTGPLMLIQATFFNCGGLVLGVCMSHKVADAATISMVLKGWASCSNGGDCTYVPDFSVASHFPPRELPLEPLPAAATEHDQELKKEVENCVTKRYVFEKLTIAALKAKAASDEVKQPTRVEVITALIWKCAIKALRLSSSSNSKLHKHCVLVQLVNIRKRVEPPFPENSFGNLLGYLTVQSGYEDKQELGGLVSKLRKAIKDYSENKAKKLRGKEALELHLNGPKEPGDLVSSDDVSPFFSASWCNFGFYEVDFGWGRPIWATRIISPFENSMALLDTREGDGVEVLLTLSKETMAAFERDTELLQFASPF</sequence>
<evidence type="ECO:0000256" key="2">
    <source>
        <dbReference type="ARBA" id="ARBA00022679"/>
    </source>
</evidence>
<proteinExistence type="inferred from homology"/>
<dbReference type="PANTHER" id="PTHR31623">
    <property type="entry name" value="F21J9.9"/>
    <property type="match status" value="1"/>
</dbReference>
<evidence type="ECO:0000256" key="1">
    <source>
        <dbReference type="ARBA" id="ARBA00009861"/>
    </source>
</evidence>
<evidence type="ECO:0000313" key="5">
    <source>
        <dbReference type="Proteomes" id="UP000237105"/>
    </source>
</evidence>
<keyword evidence="2 4" id="KW-0808">Transferase</keyword>
<dbReference type="OrthoDB" id="671439at2759"/>
<dbReference type="AlphaFoldDB" id="A0A2P5C9M0"/>
<name>A0A2P5C9M0_PARAD</name>
<dbReference type="STRING" id="3476.A0A2P5C9M0"/>
<gene>
    <name evidence="4" type="ORF">PanWU01x14_171240</name>
</gene>
<organism evidence="4 5">
    <name type="scientific">Parasponia andersonii</name>
    <name type="common">Sponia andersonii</name>
    <dbReference type="NCBI Taxonomy" id="3476"/>
    <lineage>
        <taxon>Eukaryota</taxon>
        <taxon>Viridiplantae</taxon>
        <taxon>Streptophyta</taxon>
        <taxon>Embryophyta</taxon>
        <taxon>Tracheophyta</taxon>
        <taxon>Spermatophyta</taxon>
        <taxon>Magnoliopsida</taxon>
        <taxon>eudicotyledons</taxon>
        <taxon>Gunneridae</taxon>
        <taxon>Pentapetalae</taxon>
        <taxon>rosids</taxon>
        <taxon>fabids</taxon>
        <taxon>Rosales</taxon>
        <taxon>Cannabaceae</taxon>
        <taxon>Parasponia</taxon>
    </lineage>
</organism>
<evidence type="ECO:0000313" key="4">
    <source>
        <dbReference type="EMBL" id="PON57762.1"/>
    </source>
</evidence>
<dbReference type="Gene3D" id="3.30.559.10">
    <property type="entry name" value="Chloramphenicol acetyltransferase-like domain"/>
    <property type="match status" value="2"/>
</dbReference>
<dbReference type="Pfam" id="PF02458">
    <property type="entry name" value="Transferase"/>
    <property type="match status" value="1"/>
</dbReference>